<comment type="caution">
    <text evidence="1">The sequence shown here is derived from an EMBL/GenBank/DDBJ whole genome shotgun (WGS) entry which is preliminary data.</text>
</comment>
<dbReference type="OrthoDB" id="37369at2"/>
<evidence type="ECO:0000313" key="2">
    <source>
        <dbReference type="Proteomes" id="UP000276443"/>
    </source>
</evidence>
<dbReference type="EMBL" id="RKRF01000008">
    <property type="protein sequence ID" value="RPF54225.1"/>
    <property type="molecule type" value="Genomic_DNA"/>
</dbReference>
<proteinExistence type="predicted"/>
<keyword evidence="2" id="KW-1185">Reference proteome</keyword>
<evidence type="ECO:0000313" key="1">
    <source>
        <dbReference type="EMBL" id="RPF54225.1"/>
    </source>
</evidence>
<dbReference type="AlphaFoldDB" id="A0A3N5C7B2"/>
<protein>
    <submittedName>
        <fullName evidence="1">Uncharacterized protein</fullName>
    </submittedName>
</protein>
<name>A0A3N5C7B2_9BACI</name>
<organism evidence="1 2">
    <name type="scientific">Aquisalibacillus elongatus</name>
    <dbReference type="NCBI Taxonomy" id="485577"/>
    <lineage>
        <taxon>Bacteria</taxon>
        <taxon>Bacillati</taxon>
        <taxon>Bacillota</taxon>
        <taxon>Bacilli</taxon>
        <taxon>Bacillales</taxon>
        <taxon>Bacillaceae</taxon>
        <taxon>Aquisalibacillus</taxon>
    </lineage>
</organism>
<gene>
    <name evidence="1" type="ORF">EDC24_1418</name>
</gene>
<dbReference type="Proteomes" id="UP000276443">
    <property type="component" value="Unassembled WGS sequence"/>
</dbReference>
<dbReference type="PANTHER" id="PTHR39961:SF1">
    <property type="entry name" value="DUF458 DOMAIN-CONTAINING PROTEIN"/>
    <property type="match status" value="1"/>
</dbReference>
<dbReference type="PANTHER" id="PTHR39961">
    <property type="entry name" value="HYPOTHETICAL CYTOSOLIC PROTEIN"/>
    <property type="match status" value="1"/>
</dbReference>
<accession>A0A3N5C7B2</accession>
<sequence>MFNYQLHNYTFKNLKEQHMTFEQVFNHILKFMRRNPDGNFKLIIGTDSQVHQGYTSFITGIVIQCEGKGVWACYQKNVIPRKITNLHEKISFETSFTETIFTMFTQERKDAMYEIVLPYVDKGATFTIEGHIDIGAGKRNKTRRFINEMVARIESMGAEPKIKPDAFVASSYANRYTK</sequence>
<dbReference type="RefSeq" id="WP_124221042.1">
    <property type="nucleotide sequence ID" value="NZ_RKRF01000008.1"/>
</dbReference>
<reference evidence="1 2" key="1">
    <citation type="submission" date="2018-11" db="EMBL/GenBank/DDBJ databases">
        <title>Genomic Encyclopedia of Type Strains, Phase IV (KMG-IV): sequencing the most valuable type-strain genomes for metagenomic binning, comparative biology and taxonomic classification.</title>
        <authorList>
            <person name="Goeker M."/>
        </authorList>
    </citation>
    <scope>NUCLEOTIDE SEQUENCE [LARGE SCALE GENOMIC DNA]</scope>
    <source>
        <strain evidence="1 2">DSM 18090</strain>
    </source>
</reference>
<dbReference type="Pfam" id="PF04308">
    <property type="entry name" value="RNaseH_like"/>
    <property type="match status" value="1"/>
</dbReference>
<dbReference type="InterPro" id="IPR007405">
    <property type="entry name" value="Phage_KVP40_Orf299"/>
</dbReference>